<evidence type="ECO:0000313" key="3">
    <source>
        <dbReference type="Proteomes" id="UP000178720"/>
    </source>
</evidence>
<organism evidence="2 3">
    <name type="scientific">Candidatus Adlerbacteria bacterium RIFCSPHIGHO2_02_FULL_54_18</name>
    <dbReference type="NCBI Taxonomy" id="1797241"/>
    <lineage>
        <taxon>Bacteria</taxon>
        <taxon>Candidatus Adleribacteriota</taxon>
    </lineage>
</organism>
<protein>
    <recommendedName>
        <fullName evidence="4">DUF5667 domain-containing protein</fullName>
    </recommendedName>
</protein>
<reference evidence="2 3" key="1">
    <citation type="journal article" date="2016" name="Nat. Commun.">
        <title>Thousands of microbial genomes shed light on interconnected biogeochemical processes in an aquifer system.</title>
        <authorList>
            <person name="Anantharaman K."/>
            <person name="Brown C.T."/>
            <person name="Hug L.A."/>
            <person name="Sharon I."/>
            <person name="Castelle C.J."/>
            <person name="Probst A.J."/>
            <person name="Thomas B.C."/>
            <person name="Singh A."/>
            <person name="Wilkins M.J."/>
            <person name="Karaoz U."/>
            <person name="Brodie E.L."/>
            <person name="Williams K.H."/>
            <person name="Hubbard S.S."/>
            <person name="Banfield J.F."/>
        </authorList>
    </citation>
    <scope>NUCLEOTIDE SEQUENCE [LARGE SCALE GENOMIC DNA]</scope>
</reference>
<feature type="chain" id="PRO_5009515559" description="DUF5667 domain-containing protein" evidence="1">
    <location>
        <begin position="22"/>
        <end position="150"/>
    </location>
</feature>
<dbReference type="EMBL" id="MEWV01000001">
    <property type="protein sequence ID" value="OGC89077.1"/>
    <property type="molecule type" value="Genomic_DNA"/>
</dbReference>
<keyword evidence="1" id="KW-0732">Signal</keyword>
<sequence length="150" mass="15287">MPLIILALLVAAAVGGGASVAAQNALPGEPLWVFKVQVNERVGATLAPGDKAKAGWDIALVRERMEEAEILAAEGALSTSAQAASKANINTHIQGLSRRVAALQERGDYAAAADIAIQLQAAISSHISGPLELAAELDMANALSASIVAQ</sequence>
<dbReference type="AlphaFoldDB" id="A0A1F4Y525"/>
<gene>
    <name evidence="2" type="ORF">A3D70_01645</name>
</gene>
<dbReference type="Proteomes" id="UP000178720">
    <property type="component" value="Unassembled WGS sequence"/>
</dbReference>
<evidence type="ECO:0000313" key="2">
    <source>
        <dbReference type="EMBL" id="OGC89077.1"/>
    </source>
</evidence>
<proteinExistence type="predicted"/>
<comment type="caution">
    <text evidence="2">The sequence shown here is derived from an EMBL/GenBank/DDBJ whole genome shotgun (WGS) entry which is preliminary data.</text>
</comment>
<feature type="signal peptide" evidence="1">
    <location>
        <begin position="1"/>
        <end position="21"/>
    </location>
</feature>
<evidence type="ECO:0000256" key="1">
    <source>
        <dbReference type="SAM" id="SignalP"/>
    </source>
</evidence>
<accession>A0A1F4Y525</accession>
<evidence type="ECO:0008006" key="4">
    <source>
        <dbReference type="Google" id="ProtNLM"/>
    </source>
</evidence>
<name>A0A1F4Y525_9BACT</name>